<comment type="catalytic activity">
    <reaction evidence="12">
        <text>1D-myo-inositol 1,4-bisphosphate + H2O = 1D-myo-inositol 4-phosphate + phosphate</text>
        <dbReference type="Rhea" id="RHEA:15553"/>
        <dbReference type="ChEBI" id="CHEBI:15377"/>
        <dbReference type="ChEBI" id="CHEBI:43474"/>
        <dbReference type="ChEBI" id="CHEBI:58282"/>
        <dbReference type="ChEBI" id="CHEBI:58469"/>
        <dbReference type="EC" id="3.1.3.57"/>
    </reaction>
    <physiologicalReaction direction="left-to-right" evidence="12">
        <dbReference type="Rhea" id="RHEA:15554"/>
    </physiologicalReaction>
</comment>
<dbReference type="GO" id="GO:0046854">
    <property type="term" value="P:phosphatidylinositol phosphate biosynthetic process"/>
    <property type="evidence" value="ECO:0007669"/>
    <property type="project" value="InterPro"/>
</dbReference>
<dbReference type="InterPro" id="IPR020550">
    <property type="entry name" value="Inositol_monophosphatase_CS"/>
</dbReference>
<dbReference type="PROSITE" id="PS00629">
    <property type="entry name" value="IMP_1"/>
    <property type="match status" value="1"/>
</dbReference>
<dbReference type="FunFam" id="3.30.540.10:FF:000012">
    <property type="entry name" value="Blast:Putative inositol monophosphatase 3"/>
    <property type="match status" value="1"/>
</dbReference>
<evidence type="ECO:0000256" key="11">
    <source>
        <dbReference type="ARBA" id="ARBA00044466"/>
    </source>
</evidence>
<dbReference type="EMBL" id="GFWV01012633">
    <property type="protein sequence ID" value="MAA37362.1"/>
    <property type="molecule type" value="Transcribed_RNA"/>
</dbReference>
<evidence type="ECO:0000256" key="13">
    <source>
        <dbReference type="ARBA" id="ARBA00044479"/>
    </source>
</evidence>
<feature type="binding site" evidence="18">
    <location>
        <position position="61"/>
    </location>
    <ligand>
        <name>Mg(2+)</name>
        <dbReference type="ChEBI" id="CHEBI:18420"/>
        <label>1</label>
        <note>catalytic</note>
    </ligand>
</feature>
<dbReference type="GO" id="GO:0005737">
    <property type="term" value="C:cytoplasm"/>
    <property type="evidence" value="ECO:0007669"/>
    <property type="project" value="UniProtKB-ARBA"/>
</dbReference>
<dbReference type="EC" id="3.1.3.57" evidence="15"/>
<feature type="binding site" evidence="18">
    <location>
        <position position="16"/>
    </location>
    <ligand>
        <name>Mg(2+)</name>
        <dbReference type="ChEBI" id="CHEBI:18420"/>
        <label>1</label>
        <note>catalytic</note>
    </ligand>
</feature>
<evidence type="ECO:0000256" key="16">
    <source>
        <dbReference type="ARBA" id="ARBA00044544"/>
    </source>
</evidence>
<keyword evidence="7 18" id="KW-0460">Magnesium</keyword>
<protein>
    <recommendedName>
        <fullName evidence="8">3'(2'),5'-bisphosphate nucleotidase 1</fullName>
        <ecNumber evidence="15">3.1.3.57</ecNumber>
        <ecNumber evidence="3">3.1.3.7</ecNumber>
    </recommendedName>
    <alternativeName>
        <fullName evidence="16">3'-phosphoadenosine 5'-phosphate phosphatase</fullName>
    </alternativeName>
    <alternativeName>
        <fullName evidence="9">Bisphosphate 3'-nucleotidase 1</fullName>
    </alternativeName>
    <alternativeName>
        <fullName evidence="17">Inositol-polyphosphate 1-phosphatase</fullName>
    </alternativeName>
</protein>
<evidence type="ECO:0000256" key="6">
    <source>
        <dbReference type="ARBA" id="ARBA00022801"/>
    </source>
</evidence>
<evidence type="ECO:0000256" key="4">
    <source>
        <dbReference type="ARBA" id="ARBA00022671"/>
    </source>
</evidence>
<evidence type="ECO:0000313" key="19">
    <source>
        <dbReference type="EMBL" id="MAA37362.1"/>
    </source>
</evidence>
<dbReference type="InterPro" id="IPR000760">
    <property type="entry name" value="Inositol_monophosphatase-like"/>
</dbReference>
<evidence type="ECO:0000256" key="10">
    <source>
        <dbReference type="ARBA" id="ARBA00044465"/>
    </source>
</evidence>
<evidence type="ECO:0000256" key="9">
    <source>
        <dbReference type="ARBA" id="ARBA00041815"/>
    </source>
</evidence>
<evidence type="ECO:0000256" key="17">
    <source>
        <dbReference type="ARBA" id="ARBA00044554"/>
    </source>
</evidence>
<keyword evidence="6" id="KW-0378">Hydrolase</keyword>
<comment type="catalytic activity">
    <reaction evidence="11">
        <text>adenosine 2',5'-bisphosphate + H2O = AMP + phosphate</text>
        <dbReference type="Rhea" id="RHEA:77643"/>
        <dbReference type="ChEBI" id="CHEBI:15377"/>
        <dbReference type="ChEBI" id="CHEBI:43474"/>
        <dbReference type="ChEBI" id="CHEBI:194156"/>
        <dbReference type="ChEBI" id="CHEBI:456215"/>
        <dbReference type="EC" id="3.1.3.7"/>
    </reaction>
    <physiologicalReaction direction="left-to-right" evidence="11">
        <dbReference type="Rhea" id="RHEA:77644"/>
    </physiologicalReaction>
</comment>
<dbReference type="Gene3D" id="3.40.190.80">
    <property type="match status" value="1"/>
</dbReference>
<proteinExistence type="inferred from homology"/>
<dbReference type="GO" id="GO:0008441">
    <property type="term" value="F:3'(2'),5'-bisphosphate nucleotidase activity"/>
    <property type="evidence" value="ECO:0007669"/>
    <property type="project" value="UniProtKB-EC"/>
</dbReference>
<feature type="binding site" evidence="18">
    <location>
        <position position="62"/>
    </location>
    <ligand>
        <name>Mg(2+)</name>
        <dbReference type="ChEBI" id="CHEBI:18420"/>
        <label>1</label>
        <note>catalytic</note>
    </ligand>
</feature>
<evidence type="ECO:0000256" key="1">
    <source>
        <dbReference type="ARBA" id="ARBA00001946"/>
    </source>
</evidence>
<evidence type="ECO:0000256" key="12">
    <source>
        <dbReference type="ARBA" id="ARBA00044478"/>
    </source>
</evidence>
<dbReference type="AlphaFoldDB" id="A0A293M915"/>
<dbReference type="FunFam" id="3.40.190.80:FF:000006">
    <property type="entry name" value="Bisphosphate nucleotidase 1"/>
    <property type="match status" value="1"/>
</dbReference>
<dbReference type="EC" id="3.1.3.7" evidence="3"/>
<dbReference type="SUPFAM" id="SSF56655">
    <property type="entry name" value="Carbohydrate phosphatase"/>
    <property type="match status" value="1"/>
</dbReference>
<evidence type="ECO:0000256" key="7">
    <source>
        <dbReference type="ARBA" id="ARBA00022842"/>
    </source>
</evidence>
<evidence type="ECO:0000256" key="3">
    <source>
        <dbReference type="ARBA" id="ARBA00012633"/>
    </source>
</evidence>
<comment type="cofactor">
    <cofactor evidence="1 18">
        <name>Mg(2+)</name>
        <dbReference type="ChEBI" id="CHEBI:18420"/>
    </cofactor>
</comment>
<keyword evidence="5 18" id="KW-0479">Metal-binding</keyword>
<comment type="similarity">
    <text evidence="2">Belongs to the inositol monophosphatase superfamily.</text>
</comment>
<dbReference type="GO" id="GO:0046872">
    <property type="term" value="F:metal ion binding"/>
    <property type="evidence" value="ECO:0007669"/>
    <property type="project" value="UniProtKB-KW"/>
</dbReference>
<dbReference type="InterPro" id="IPR050725">
    <property type="entry name" value="CysQ/Inositol_MonoPase"/>
</dbReference>
<evidence type="ECO:0000256" key="15">
    <source>
        <dbReference type="ARBA" id="ARBA00044519"/>
    </source>
</evidence>
<dbReference type="GO" id="GO:0004441">
    <property type="term" value="F:inositol-1,4-bisphosphate 1-phosphatase activity"/>
    <property type="evidence" value="ECO:0007669"/>
    <property type="project" value="UniProtKB-EC"/>
</dbReference>
<evidence type="ECO:0000256" key="2">
    <source>
        <dbReference type="ARBA" id="ARBA00009759"/>
    </source>
</evidence>
<reference evidence="19" key="1">
    <citation type="submission" date="2017-08" db="EMBL/GenBank/DDBJ databases">
        <title>Ornithodoros erraticus midgut genes differentially expressed after blood feeding.</title>
        <authorList>
            <person name="Oleaga A."/>
        </authorList>
    </citation>
    <scope>NUCLEOTIDE SEQUENCE</scope>
    <source>
        <strain evidence="19">Female</strain>
        <tissue evidence="19">Gut</tissue>
    </source>
</reference>
<dbReference type="PROSITE" id="PS00630">
    <property type="entry name" value="IMP_2"/>
    <property type="match status" value="1"/>
</dbReference>
<evidence type="ECO:0000256" key="8">
    <source>
        <dbReference type="ARBA" id="ARBA00040342"/>
    </source>
</evidence>
<dbReference type="PANTHER" id="PTHR43028:SF5">
    <property type="entry name" value="3'(2'),5'-BISPHOSPHATE NUCLEOTIDASE 1"/>
    <property type="match status" value="1"/>
</dbReference>
<evidence type="ECO:0000256" key="18">
    <source>
        <dbReference type="PIRSR" id="PIRSR600760-2"/>
    </source>
</evidence>
<evidence type="ECO:0000256" key="5">
    <source>
        <dbReference type="ARBA" id="ARBA00022723"/>
    </source>
</evidence>
<keyword evidence="4" id="KW-0452">Lithium</keyword>
<evidence type="ECO:0000256" key="14">
    <source>
        <dbReference type="ARBA" id="ARBA00044484"/>
    </source>
</evidence>
<dbReference type="InterPro" id="IPR020583">
    <property type="entry name" value="Inositol_monoP_metal-BS"/>
</dbReference>
<sequence>MSSLSRQFPKLTIIGEETLERKEVDEDWIITDCDKDVLAVSLPEKLQDVKEEDIVVWVDPLDGTNEYTQGFLDHVTILVGVAVGGKAVGGVIHQPYYNYKVEKDVLKQGRTIWGIVGVGAFGIKAIAPPDDKRIITVTRSHSNSMVARCLEALQPDEVLRVGGAGHKVLLLIEGKAHAYVFPSNGCKKWDICAPEAILCATGGLLTDIHGNKYDYSKDVEHPNTRGILATGIASQHSWYQSRVPQDIQDHFRTASGTASTK</sequence>
<dbReference type="Pfam" id="PF00459">
    <property type="entry name" value="Inositol_P"/>
    <property type="match status" value="1"/>
</dbReference>
<name>A0A293M915_ORNER</name>
<dbReference type="PANTHER" id="PTHR43028">
    <property type="entry name" value="3'(2'),5'-BISPHOSPHATE NUCLEOTIDASE 1"/>
    <property type="match status" value="1"/>
</dbReference>
<dbReference type="Gene3D" id="3.30.540.10">
    <property type="entry name" value="Fructose-1,6-Bisphosphatase, subunit A, domain 1"/>
    <property type="match status" value="1"/>
</dbReference>
<comment type="catalytic activity">
    <reaction evidence="10">
        <text>1D-myo-inositol 1,3,4-trisphosphate + H2O = 1D-myo-inositol 3,4-bisphosphate + phosphate</text>
        <dbReference type="Rhea" id="RHEA:70319"/>
        <dbReference type="ChEBI" id="CHEBI:15377"/>
        <dbReference type="ChEBI" id="CHEBI:43474"/>
        <dbReference type="ChEBI" id="CHEBI:58414"/>
        <dbReference type="ChEBI" id="CHEBI:83241"/>
    </reaction>
    <physiologicalReaction direction="left-to-right" evidence="10">
        <dbReference type="Rhea" id="RHEA:70320"/>
    </physiologicalReaction>
</comment>
<accession>A0A293M915</accession>
<organism evidence="19">
    <name type="scientific">Ornithodoros erraticus</name>
    <name type="common">European soft tick</name>
    <name type="synonym">Alectorobius erraticus</name>
    <dbReference type="NCBI Taxonomy" id="265619"/>
    <lineage>
        <taxon>Eukaryota</taxon>
        <taxon>Metazoa</taxon>
        <taxon>Ecdysozoa</taxon>
        <taxon>Arthropoda</taxon>
        <taxon>Chelicerata</taxon>
        <taxon>Arachnida</taxon>
        <taxon>Acari</taxon>
        <taxon>Parasitiformes</taxon>
        <taxon>Ixodida</taxon>
        <taxon>Ixodoidea</taxon>
        <taxon>Argasidae</taxon>
        <taxon>Ornithodorinae</taxon>
        <taxon>Ornithodoros</taxon>
    </lineage>
</organism>
<feature type="binding site" evidence="18">
    <location>
        <position position="59"/>
    </location>
    <ligand>
        <name>Mg(2+)</name>
        <dbReference type="ChEBI" id="CHEBI:18420"/>
        <label>1</label>
        <note>catalytic</note>
    </ligand>
</feature>
<feature type="binding site" evidence="18">
    <location>
        <position position="190"/>
    </location>
    <ligand>
        <name>Mg(2+)</name>
        <dbReference type="ChEBI" id="CHEBI:18420"/>
        <label>1</label>
        <note>catalytic</note>
    </ligand>
</feature>
<comment type="catalytic activity">
    <reaction evidence="13">
        <text>adenosine 3',5'-bisphosphate + H2O = AMP + phosphate</text>
        <dbReference type="Rhea" id="RHEA:10040"/>
        <dbReference type="ChEBI" id="CHEBI:15377"/>
        <dbReference type="ChEBI" id="CHEBI:43474"/>
        <dbReference type="ChEBI" id="CHEBI:58343"/>
        <dbReference type="ChEBI" id="CHEBI:456215"/>
        <dbReference type="EC" id="3.1.3.7"/>
    </reaction>
    <physiologicalReaction direction="left-to-right" evidence="13">
        <dbReference type="Rhea" id="RHEA:10041"/>
    </physiologicalReaction>
</comment>
<comment type="catalytic activity">
    <reaction evidence="14">
        <text>3'-phosphoadenylyl sulfate + H2O = adenosine 5'-phosphosulfate + phosphate</text>
        <dbReference type="Rhea" id="RHEA:77639"/>
        <dbReference type="ChEBI" id="CHEBI:15377"/>
        <dbReference type="ChEBI" id="CHEBI:43474"/>
        <dbReference type="ChEBI" id="CHEBI:58243"/>
        <dbReference type="ChEBI" id="CHEBI:58339"/>
        <dbReference type="EC" id="3.1.3.7"/>
    </reaction>
    <physiologicalReaction direction="left-to-right" evidence="14">
        <dbReference type="Rhea" id="RHEA:77640"/>
    </physiologicalReaction>
</comment>